<keyword evidence="2" id="KW-1185">Reference proteome</keyword>
<evidence type="ECO:0000313" key="1">
    <source>
        <dbReference type="EMBL" id="QNM84095.1"/>
    </source>
</evidence>
<reference evidence="1 2" key="1">
    <citation type="submission" date="2020-08" db="EMBL/GenBank/DDBJ databases">
        <title>Sphingomonas sp. sand1-3 16S ribosomal RNA gene Genome sequencing and assembly.</title>
        <authorList>
            <person name="Kang M."/>
        </authorList>
    </citation>
    <scope>NUCLEOTIDE SEQUENCE [LARGE SCALE GENOMIC DNA]</scope>
    <source>
        <strain evidence="2">sand1-3</strain>
    </source>
</reference>
<dbReference type="KEGG" id="ssau:H8M03_10730"/>
<sequence>MAPFGNGYPKAGDPCRRLGESALTSNYLDDSAILVGCTTKADADALGGKIVATVSGVTLVSVAQGDANEGLPVDSESVDAKVPGTDYDATTQLSCGFGGAAPTQSCNAGVRRKAFDDGTTVVEVTSPSGSKRAIFFKGTTATGADSAQADGSAGWDFKATRDGDVTTVRFGPETYKIVDALVEGG</sequence>
<name>A0A7G9L646_9SPHN</name>
<gene>
    <name evidence="1" type="ORF">H8M03_10730</name>
</gene>
<proteinExistence type="predicted"/>
<organism evidence="1 2">
    <name type="scientific">Sphingomonas sabuli</name>
    <dbReference type="NCBI Taxonomy" id="2764186"/>
    <lineage>
        <taxon>Bacteria</taxon>
        <taxon>Pseudomonadati</taxon>
        <taxon>Pseudomonadota</taxon>
        <taxon>Alphaproteobacteria</taxon>
        <taxon>Sphingomonadales</taxon>
        <taxon>Sphingomonadaceae</taxon>
        <taxon>Sphingomonas</taxon>
    </lineage>
</organism>
<protein>
    <submittedName>
        <fullName evidence="1">Uncharacterized protein</fullName>
    </submittedName>
</protein>
<dbReference type="Proteomes" id="UP000515861">
    <property type="component" value="Chromosome"/>
</dbReference>
<dbReference type="AlphaFoldDB" id="A0A7G9L646"/>
<accession>A0A7G9L646</accession>
<evidence type="ECO:0000313" key="2">
    <source>
        <dbReference type="Proteomes" id="UP000515861"/>
    </source>
</evidence>
<dbReference type="EMBL" id="CP060697">
    <property type="protein sequence ID" value="QNM84095.1"/>
    <property type="molecule type" value="Genomic_DNA"/>
</dbReference>